<evidence type="ECO:0000256" key="2">
    <source>
        <dbReference type="SAM" id="SignalP"/>
    </source>
</evidence>
<dbReference type="KEGG" id="hazt:108673369"/>
<dbReference type="Proteomes" id="UP000694843">
    <property type="component" value="Unplaced"/>
</dbReference>
<reference evidence="4" key="1">
    <citation type="submission" date="2025-08" db="UniProtKB">
        <authorList>
            <consortium name="RefSeq"/>
        </authorList>
    </citation>
    <scope>IDENTIFICATION</scope>
    <source>
        <tissue evidence="4">Whole organism</tissue>
    </source>
</reference>
<feature type="compositionally biased region" description="Low complexity" evidence="1">
    <location>
        <begin position="59"/>
        <end position="69"/>
    </location>
</feature>
<feature type="compositionally biased region" description="Polar residues" evidence="1">
    <location>
        <begin position="72"/>
        <end position="83"/>
    </location>
</feature>
<feature type="region of interest" description="Disordered" evidence="1">
    <location>
        <begin position="46"/>
        <end position="83"/>
    </location>
</feature>
<dbReference type="RefSeq" id="XP_018016674.1">
    <property type="nucleotide sequence ID" value="XM_018161185.2"/>
</dbReference>
<name>A0A8B7NSE8_HYAAZ</name>
<organism evidence="3 4">
    <name type="scientific">Hyalella azteca</name>
    <name type="common">Amphipod</name>
    <dbReference type="NCBI Taxonomy" id="294128"/>
    <lineage>
        <taxon>Eukaryota</taxon>
        <taxon>Metazoa</taxon>
        <taxon>Ecdysozoa</taxon>
        <taxon>Arthropoda</taxon>
        <taxon>Crustacea</taxon>
        <taxon>Multicrustacea</taxon>
        <taxon>Malacostraca</taxon>
        <taxon>Eumalacostraca</taxon>
        <taxon>Peracarida</taxon>
        <taxon>Amphipoda</taxon>
        <taxon>Senticaudata</taxon>
        <taxon>Talitrida</taxon>
        <taxon>Talitroidea</taxon>
        <taxon>Hyalellidae</taxon>
        <taxon>Hyalella</taxon>
    </lineage>
</organism>
<accession>A0A8B7NSE8</accession>
<feature type="signal peptide" evidence="2">
    <location>
        <begin position="1"/>
        <end position="20"/>
    </location>
</feature>
<gene>
    <name evidence="4" type="primary">LOC108673369</name>
</gene>
<dbReference type="AlphaFoldDB" id="A0A8B7NSE8"/>
<proteinExistence type="predicted"/>
<keyword evidence="3" id="KW-1185">Reference proteome</keyword>
<sequence>MGVVEVFFLAGAILAVLTLAGSEVVTNTYVDGRTGVVVMPGLASQASDPPMQGVHMRLSSSSSARPPRSVIQRPSSSSANTLPLSMVKTSSIGSNSQMVTKNSNRYNQPVFKLLKGKDTISPFKHQNVGIGILDRVCSNLRNVAERMLEYYKGLVEIMATKTRSFSIHTDAGIANTSEAPRKASNGGRIYGGSGFDGDPGWAGGPEVVQYNSGNIIVGAGYSSDSQQIAPHICYNATVSSTAGQQAYVQLNTAISFSDLESQLQMSVDISGKFLMFSAEAGASYLRSAQDKDYSLSLNYYEYATNNVAVQFAGYGEAALTEVGKDFYNGGKNPYFGLLCGDNYITSYQQGALLAMGINIKFSSSVAKQEFEEKAGATFGSIISASERIKNVATQYNITGAVMMQAFQVGGDPSQLSKIFSKDSSGKYYALTCSLTTMDDCVLAASGLLDYAKESFSTQFSFQNNTGLGLTPLGIAFSQFN</sequence>
<evidence type="ECO:0000256" key="1">
    <source>
        <dbReference type="SAM" id="MobiDB-lite"/>
    </source>
</evidence>
<dbReference type="GeneID" id="108673369"/>
<keyword evidence="2" id="KW-0732">Signal</keyword>
<dbReference type="OrthoDB" id="10368040at2759"/>
<evidence type="ECO:0000313" key="4">
    <source>
        <dbReference type="RefSeq" id="XP_018016674.1"/>
    </source>
</evidence>
<feature type="chain" id="PRO_5034860349" evidence="2">
    <location>
        <begin position="21"/>
        <end position="480"/>
    </location>
</feature>
<protein>
    <submittedName>
        <fullName evidence="4">Uncharacterized protein LOC108673369</fullName>
    </submittedName>
</protein>
<evidence type="ECO:0000313" key="3">
    <source>
        <dbReference type="Proteomes" id="UP000694843"/>
    </source>
</evidence>